<evidence type="ECO:0000313" key="8">
    <source>
        <dbReference type="EMBL" id="SUE17188.1"/>
    </source>
</evidence>
<evidence type="ECO:0000256" key="4">
    <source>
        <dbReference type="ARBA" id="ARBA00022840"/>
    </source>
</evidence>
<dbReference type="FunFam" id="3.30.300.30:FF:000020">
    <property type="entry name" value="Long-chain fatty acid transporter"/>
    <property type="match status" value="1"/>
</dbReference>
<gene>
    <name evidence="8" type="ORF">NCTC13296_04088</name>
</gene>
<keyword evidence="3" id="KW-0547">Nucleotide-binding</keyword>
<dbReference type="GO" id="GO:0005886">
    <property type="term" value="C:plasma membrane"/>
    <property type="evidence" value="ECO:0007669"/>
    <property type="project" value="TreeGrafter"/>
</dbReference>
<evidence type="ECO:0000259" key="7">
    <source>
        <dbReference type="Pfam" id="PF13193"/>
    </source>
</evidence>
<dbReference type="EMBL" id="UGVI01000001">
    <property type="protein sequence ID" value="SUE17188.1"/>
    <property type="molecule type" value="Genomic_DNA"/>
</dbReference>
<keyword evidence="9" id="KW-1185">Reference proteome</keyword>
<comment type="similarity">
    <text evidence="1">Belongs to the ATP-dependent AMP-binding enzyme family.</text>
</comment>
<organism evidence="8 9">
    <name type="scientific">Rhodococcus gordoniae</name>
    <dbReference type="NCBI Taxonomy" id="223392"/>
    <lineage>
        <taxon>Bacteria</taxon>
        <taxon>Bacillati</taxon>
        <taxon>Actinomycetota</taxon>
        <taxon>Actinomycetes</taxon>
        <taxon>Mycobacteriales</taxon>
        <taxon>Nocardiaceae</taxon>
        <taxon>Rhodococcus</taxon>
    </lineage>
</organism>
<dbReference type="GO" id="GO:0004467">
    <property type="term" value="F:long-chain fatty acid-CoA ligase activity"/>
    <property type="evidence" value="ECO:0007669"/>
    <property type="project" value="UniProtKB-EC"/>
</dbReference>
<evidence type="ECO:0000259" key="6">
    <source>
        <dbReference type="Pfam" id="PF00501"/>
    </source>
</evidence>
<dbReference type="InterPro" id="IPR045851">
    <property type="entry name" value="AMP-bd_C_sf"/>
</dbReference>
<evidence type="ECO:0000313" key="9">
    <source>
        <dbReference type="Proteomes" id="UP000254569"/>
    </source>
</evidence>
<dbReference type="InterPro" id="IPR020845">
    <property type="entry name" value="AMP-binding_CS"/>
</dbReference>
<dbReference type="GO" id="GO:0005324">
    <property type="term" value="F:long-chain fatty acid transmembrane transporter activity"/>
    <property type="evidence" value="ECO:0007669"/>
    <property type="project" value="TreeGrafter"/>
</dbReference>
<evidence type="ECO:0000256" key="3">
    <source>
        <dbReference type="ARBA" id="ARBA00022741"/>
    </source>
</evidence>
<name>A0A379M6N7_9NOCA</name>
<sequence length="614" mass="66134">MGVARANPPAPDAAVRKPVVTTRSDRDNAPVVSLPGLVSKLPRMATDLPIVLRGAAGMTRKPSARETIGSVFQKLAERHPERPFLRFEGDSIGYGEANAQVNRYASVLADRGVGKGDVVGILMGNRPETLLVALAAVKLGAAAGMLNINQRGEVLEHSLSLLDSAVLVIGEECEEAVDSLGGEPQARTALRFGELDTAARDADASNPAVTENLRASETAYYIFTSGTTGLPKASRMTHFRWLKSMSGLGSLGVRLRSTDVLYSCLPLYHNNALTVALSSVLAAGAGFALGRKFSASNFWDDAERNGATAFIYIGEICRYLLNQPQREDDADHGIRLAVGNGLRAELWDEFTERFGIDRIAEFYGASECNIAFINALDQKRTAGICPLPYAVVEFDPDSGQARRGDDGRLTKVGKGEVGLLLAKVTSRAPFDGYTDPEATEKKLLRDAFSDGDVWFDTGDLVRNQGWMHVAFVDRLGDTFRWKGENVATTQVEAAVSSHETVAEAVVYGVEVEGADGRAGMAAITLKEGVELDGAALAKSLHDALPDYAVPLFVRVVDELEYTTTFKSRKVDLRKQGHTETGEDAVYVLASRSEGYRPIFDGFVDGVAKGELPGR</sequence>
<dbReference type="AlphaFoldDB" id="A0A379M6N7"/>
<dbReference type="Pfam" id="PF13193">
    <property type="entry name" value="AMP-binding_C"/>
    <property type="match status" value="1"/>
</dbReference>
<feature type="region of interest" description="Disordered" evidence="5">
    <location>
        <begin position="1"/>
        <end position="28"/>
    </location>
</feature>
<evidence type="ECO:0000256" key="1">
    <source>
        <dbReference type="ARBA" id="ARBA00006432"/>
    </source>
</evidence>
<dbReference type="SUPFAM" id="SSF56801">
    <property type="entry name" value="Acetyl-CoA synthetase-like"/>
    <property type="match status" value="1"/>
</dbReference>
<dbReference type="GO" id="GO:0044539">
    <property type="term" value="P:long-chain fatty acid import into cell"/>
    <property type="evidence" value="ECO:0007669"/>
    <property type="project" value="TreeGrafter"/>
</dbReference>
<dbReference type="InterPro" id="IPR025110">
    <property type="entry name" value="AMP-bd_C"/>
</dbReference>
<dbReference type="Gene3D" id="3.30.300.30">
    <property type="match status" value="1"/>
</dbReference>
<dbReference type="PROSITE" id="PS00455">
    <property type="entry name" value="AMP_BINDING"/>
    <property type="match status" value="1"/>
</dbReference>
<dbReference type="NCBIfam" id="NF006134">
    <property type="entry name" value="PRK08279.1"/>
    <property type="match status" value="1"/>
</dbReference>
<dbReference type="Proteomes" id="UP000254569">
    <property type="component" value="Unassembled WGS sequence"/>
</dbReference>
<evidence type="ECO:0000256" key="5">
    <source>
        <dbReference type="SAM" id="MobiDB-lite"/>
    </source>
</evidence>
<accession>A0A379M6N7</accession>
<feature type="domain" description="AMP-dependent synthetase/ligase" evidence="6">
    <location>
        <begin position="72"/>
        <end position="390"/>
    </location>
</feature>
<dbReference type="Pfam" id="PF00501">
    <property type="entry name" value="AMP-binding"/>
    <property type="match status" value="1"/>
</dbReference>
<proteinExistence type="inferred from homology"/>
<dbReference type="Gene3D" id="3.40.50.12780">
    <property type="entry name" value="N-terminal domain of ligase-like"/>
    <property type="match status" value="1"/>
</dbReference>
<reference evidence="8 9" key="1">
    <citation type="submission" date="2018-06" db="EMBL/GenBank/DDBJ databases">
        <authorList>
            <consortium name="Pathogen Informatics"/>
            <person name="Doyle S."/>
        </authorList>
    </citation>
    <scope>NUCLEOTIDE SEQUENCE [LARGE SCALE GENOMIC DNA]</scope>
    <source>
        <strain evidence="8 9">NCTC13296</strain>
    </source>
</reference>
<keyword evidence="2 8" id="KW-0436">Ligase</keyword>
<dbReference type="InterPro" id="IPR000873">
    <property type="entry name" value="AMP-dep_synth/lig_dom"/>
</dbReference>
<dbReference type="InterPro" id="IPR042099">
    <property type="entry name" value="ANL_N_sf"/>
</dbReference>
<dbReference type="PANTHER" id="PTHR43107">
    <property type="entry name" value="LONG-CHAIN FATTY ACID TRANSPORT PROTEIN"/>
    <property type="match status" value="1"/>
</dbReference>
<protein>
    <submittedName>
        <fullName evidence="8">Acyl-CoA ligase</fullName>
        <ecNumber evidence="8">6.2.1.3</ecNumber>
    </submittedName>
</protein>
<evidence type="ECO:0000256" key="2">
    <source>
        <dbReference type="ARBA" id="ARBA00022598"/>
    </source>
</evidence>
<dbReference type="GO" id="GO:0005524">
    <property type="term" value="F:ATP binding"/>
    <property type="evidence" value="ECO:0007669"/>
    <property type="project" value="UniProtKB-KW"/>
</dbReference>
<dbReference type="PANTHER" id="PTHR43107:SF15">
    <property type="entry name" value="FATTY ACID TRANSPORT PROTEIN 3, ISOFORM A"/>
    <property type="match status" value="1"/>
</dbReference>
<dbReference type="EC" id="6.2.1.3" evidence="8"/>
<keyword evidence="4" id="KW-0067">ATP-binding</keyword>
<feature type="domain" description="AMP-binding enzyme C-terminal" evidence="7">
    <location>
        <begin position="490"/>
        <end position="566"/>
    </location>
</feature>